<evidence type="ECO:0000256" key="5">
    <source>
        <dbReference type="ARBA" id="ARBA00022839"/>
    </source>
</evidence>
<dbReference type="GO" id="GO:0006397">
    <property type="term" value="P:mRNA processing"/>
    <property type="evidence" value="ECO:0007669"/>
    <property type="project" value="UniProtKB-KW"/>
</dbReference>
<sequence>MNGVSSTADYPKVDEDKLYFLVKLQEDSWKERYYAEKFEAETEADHEKFRGNAVLKYVEGICWVMRYYYQGVCSWQWFYPYHYAPFASDFFGLNELEIHFTLGEPFKPLIQLMGVLPAASAHALPSSYRRLMTDESSPILDFYPSDFKLDMNGKRFSWQAVSKLPFIEESRLLSEIVKLEHTLTDEERQRNSHGLDLLFVHTSHPLGPVVLAFFKNDHSEVLRFEKRLPIDPELSGGMNGYVCLSDKPACADEIDSPIGDLELIRQNKVLSVFYELPAVHCHIPRPPEGVVIPTQCICKHDLPPRPVLFYEKACVRGRLLSRRPIPNSVYGPDLTALANQLVSKYFFANREEYLRSSPNLVDVTTANGFTGPTKSKQTIHNPWTANENIICTNGDQKKQVCVRSGSFPDYNGGEIARKRKRGVGGLQGNEAKKLKSISSGGGTERLKHKSRWDDESGGSCPDNGTKVAKKRRGKSGGQHVQAKNPDNGTKIAKKRKGKRGGRRVQAKKLKSNNSGGDTKEPKSKSSGGDAIGVSCPDKSNGGDASGV</sequence>
<dbReference type="GO" id="GO:0000956">
    <property type="term" value="P:nuclear-transcribed mRNA catabolic process"/>
    <property type="evidence" value="ECO:0007669"/>
    <property type="project" value="TreeGrafter"/>
</dbReference>
<dbReference type="GO" id="GO:0004534">
    <property type="term" value="F:5'-3' RNA exonuclease activity"/>
    <property type="evidence" value="ECO:0007669"/>
    <property type="project" value="TreeGrafter"/>
</dbReference>
<dbReference type="InterPro" id="IPR027073">
    <property type="entry name" value="5_3_exoribonuclease"/>
</dbReference>
<keyword evidence="3" id="KW-0540">Nuclease</keyword>
<name>A0AAN8Z607_9MAGN</name>
<dbReference type="AlphaFoldDB" id="A0AAN8Z607"/>
<keyword evidence="2" id="KW-0507">mRNA processing</keyword>
<evidence type="ECO:0000313" key="8">
    <source>
        <dbReference type="EMBL" id="KAK6926237.1"/>
    </source>
</evidence>
<feature type="region of interest" description="Disordered" evidence="6">
    <location>
        <begin position="434"/>
        <end position="547"/>
    </location>
</feature>
<dbReference type="FunFam" id="1.25.40.1050:FF:000002">
    <property type="entry name" value="5'-3' exoribonuclease"/>
    <property type="match status" value="1"/>
</dbReference>
<dbReference type="GO" id="GO:0005634">
    <property type="term" value="C:nucleus"/>
    <property type="evidence" value="ECO:0007669"/>
    <property type="project" value="TreeGrafter"/>
</dbReference>
<dbReference type="Gene3D" id="1.25.40.1050">
    <property type="match status" value="1"/>
</dbReference>
<dbReference type="InterPro" id="IPR041412">
    <property type="entry name" value="Xrn1_helical"/>
</dbReference>
<evidence type="ECO:0000259" key="7">
    <source>
        <dbReference type="Pfam" id="PF17846"/>
    </source>
</evidence>
<evidence type="ECO:0000256" key="1">
    <source>
        <dbReference type="ARBA" id="ARBA00006994"/>
    </source>
</evidence>
<feature type="compositionally biased region" description="Basic residues" evidence="6">
    <location>
        <begin position="491"/>
        <end position="510"/>
    </location>
</feature>
<organism evidence="8 9">
    <name type="scientific">Dillenia turbinata</name>
    <dbReference type="NCBI Taxonomy" id="194707"/>
    <lineage>
        <taxon>Eukaryota</taxon>
        <taxon>Viridiplantae</taxon>
        <taxon>Streptophyta</taxon>
        <taxon>Embryophyta</taxon>
        <taxon>Tracheophyta</taxon>
        <taxon>Spermatophyta</taxon>
        <taxon>Magnoliopsida</taxon>
        <taxon>eudicotyledons</taxon>
        <taxon>Gunneridae</taxon>
        <taxon>Pentapetalae</taxon>
        <taxon>Dilleniales</taxon>
        <taxon>Dilleniaceae</taxon>
        <taxon>Dillenia</taxon>
    </lineage>
</organism>
<keyword evidence="5" id="KW-0269">Exonuclease</keyword>
<comment type="similarity">
    <text evidence="1">Belongs to the 5'-3' exonuclease family. XRN2/RAT1 subfamily.</text>
</comment>
<comment type="caution">
    <text evidence="8">The sequence shown here is derived from an EMBL/GenBank/DDBJ whole genome shotgun (WGS) entry which is preliminary data.</text>
</comment>
<keyword evidence="9" id="KW-1185">Reference proteome</keyword>
<evidence type="ECO:0000313" key="9">
    <source>
        <dbReference type="Proteomes" id="UP001370490"/>
    </source>
</evidence>
<feature type="domain" description="Xrn1 helical" evidence="7">
    <location>
        <begin position="21"/>
        <end position="302"/>
    </location>
</feature>
<accession>A0AAN8Z607</accession>
<protein>
    <submittedName>
        <fullName evidence="8">Xrn1, helical domain</fullName>
    </submittedName>
</protein>
<keyword evidence="4" id="KW-0378">Hydrolase</keyword>
<dbReference type="Proteomes" id="UP001370490">
    <property type="component" value="Unassembled WGS sequence"/>
</dbReference>
<proteinExistence type="inferred from homology"/>
<reference evidence="8 9" key="1">
    <citation type="submission" date="2023-12" db="EMBL/GenBank/DDBJ databases">
        <title>A high-quality genome assembly for Dillenia turbinata (Dilleniales).</title>
        <authorList>
            <person name="Chanderbali A."/>
        </authorList>
    </citation>
    <scope>NUCLEOTIDE SEQUENCE [LARGE SCALE GENOMIC DNA]</scope>
    <source>
        <strain evidence="8">LSX21</strain>
        <tissue evidence="8">Leaf</tissue>
    </source>
</reference>
<dbReference type="PANTHER" id="PTHR12341">
    <property type="entry name" value="5'-&gt;3' EXORIBONUCLEASE"/>
    <property type="match status" value="1"/>
</dbReference>
<dbReference type="Pfam" id="PF17846">
    <property type="entry name" value="XRN_M"/>
    <property type="match status" value="1"/>
</dbReference>
<evidence type="ECO:0000256" key="3">
    <source>
        <dbReference type="ARBA" id="ARBA00022722"/>
    </source>
</evidence>
<gene>
    <name evidence="8" type="ORF">RJ641_007956</name>
</gene>
<dbReference type="GO" id="GO:0003723">
    <property type="term" value="F:RNA binding"/>
    <property type="evidence" value="ECO:0007669"/>
    <property type="project" value="TreeGrafter"/>
</dbReference>
<dbReference type="EMBL" id="JBAMMX010000015">
    <property type="protein sequence ID" value="KAK6926237.1"/>
    <property type="molecule type" value="Genomic_DNA"/>
</dbReference>
<dbReference type="PANTHER" id="PTHR12341:SF53">
    <property type="entry name" value="5'-3' EXORIBONUCLEASE"/>
    <property type="match status" value="1"/>
</dbReference>
<evidence type="ECO:0000256" key="4">
    <source>
        <dbReference type="ARBA" id="ARBA00022801"/>
    </source>
</evidence>
<evidence type="ECO:0000256" key="6">
    <source>
        <dbReference type="SAM" id="MobiDB-lite"/>
    </source>
</evidence>
<evidence type="ECO:0000256" key="2">
    <source>
        <dbReference type="ARBA" id="ARBA00022664"/>
    </source>
</evidence>